<sequence length="231" mass="25023">MQVLAEYEKRRDKFFKEFDFVLADILTSCFANFAAVWASCPTMRPAIAGSADAASKGMFASLGRFMNSCPSNAFQRVVAPATHYSLAQRGAALIKPMPQLFVIGFGACAAGYGLTSLMSHIRLALDPTMVKNTEDAPIFKSSLAIGAFLAVSSNLRYQIIAGGIEQRFLDVALASKPAVSNACSFVLRTANLYLGASMIVDWLRIVGVQHSAQDEEPVAVIAVWILKKHHE</sequence>
<dbReference type="AlphaFoldDB" id="A0A836CF64"/>
<dbReference type="Pfam" id="PF11891">
    <property type="entry name" value="RETICULATA-like"/>
    <property type="match status" value="1"/>
</dbReference>
<dbReference type="EMBL" id="JAFCMP010000201">
    <property type="protein sequence ID" value="KAG5183582.1"/>
    <property type="molecule type" value="Genomic_DNA"/>
</dbReference>
<evidence type="ECO:0000256" key="10">
    <source>
        <dbReference type="SAM" id="Phobius"/>
    </source>
</evidence>
<evidence type="ECO:0000313" key="12">
    <source>
        <dbReference type="Proteomes" id="UP000664859"/>
    </source>
</evidence>
<feature type="transmembrane region" description="Helical" evidence="10">
    <location>
        <begin position="20"/>
        <end position="40"/>
    </location>
</feature>
<evidence type="ECO:0000256" key="5">
    <source>
        <dbReference type="ARBA" id="ARBA00022640"/>
    </source>
</evidence>
<dbReference type="GO" id="GO:0016020">
    <property type="term" value="C:membrane"/>
    <property type="evidence" value="ECO:0007669"/>
    <property type="project" value="UniProtKB-SubCell"/>
</dbReference>
<comment type="subcellular location">
    <subcellularLocation>
        <location evidence="1">Membrane</location>
        <topology evidence="1">Multi-pass membrane protein</topology>
    </subcellularLocation>
    <subcellularLocation>
        <location evidence="2">Plastid</location>
        <location evidence="2">Chloroplast</location>
    </subcellularLocation>
</comment>
<evidence type="ECO:0000256" key="3">
    <source>
        <dbReference type="ARBA" id="ARBA00010793"/>
    </source>
</evidence>
<name>A0A836CF64_9STRA</name>
<evidence type="ECO:0000256" key="6">
    <source>
        <dbReference type="ARBA" id="ARBA00022692"/>
    </source>
</evidence>
<keyword evidence="5" id="KW-0934">Plastid</keyword>
<dbReference type="GO" id="GO:0009507">
    <property type="term" value="C:chloroplast"/>
    <property type="evidence" value="ECO:0007669"/>
    <property type="project" value="UniProtKB-SubCell"/>
</dbReference>
<dbReference type="OrthoDB" id="205639at2759"/>
<evidence type="ECO:0000256" key="9">
    <source>
        <dbReference type="ARBA" id="ARBA00023136"/>
    </source>
</evidence>
<keyword evidence="6 10" id="KW-0812">Transmembrane</keyword>
<dbReference type="PANTHER" id="PTHR31620:SF8">
    <property type="entry name" value="PROTEIN RETICULATA-RELATED 4, CHLOROPLASTIC-LIKE"/>
    <property type="match status" value="1"/>
</dbReference>
<keyword evidence="12" id="KW-1185">Reference proteome</keyword>
<dbReference type="InterPro" id="IPR021825">
    <property type="entry name" value="RETICULATA-related"/>
</dbReference>
<keyword evidence="7" id="KW-0809">Transit peptide</keyword>
<organism evidence="11 12">
    <name type="scientific">Tribonema minus</name>
    <dbReference type="NCBI Taxonomy" id="303371"/>
    <lineage>
        <taxon>Eukaryota</taxon>
        <taxon>Sar</taxon>
        <taxon>Stramenopiles</taxon>
        <taxon>Ochrophyta</taxon>
        <taxon>PX clade</taxon>
        <taxon>Xanthophyceae</taxon>
        <taxon>Tribonematales</taxon>
        <taxon>Tribonemataceae</taxon>
        <taxon>Tribonema</taxon>
    </lineage>
</organism>
<reference evidence="11" key="1">
    <citation type="submission" date="2021-02" db="EMBL/GenBank/DDBJ databases">
        <title>First Annotated Genome of the Yellow-green Alga Tribonema minus.</title>
        <authorList>
            <person name="Mahan K.M."/>
        </authorList>
    </citation>
    <scope>NUCLEOTIDE SEQUENCE</scope>
    <source>
        <strain evidence="11">UTEX B ZZ1240</strain>
    </source>
</reference>
<feature type="transmembrane region" description="Helical" evidence="10">
    <location>
        <begin position="100"/>
        <end position="118"/>
    </location>
</feature>
<keyword evidence="9 10" id="KW-0472">Membrane</keyword>
<protein>
    <submittedName>
        <fullName evidence="11">Uncharacterized protein</fullName>
    </submittedName>
</protein>
<dbReference type="PANTHER" id="PTHR31620">
    <property type="entry name" value="PROTEIN RETICULATA-RELATED 2, CHLOROPLASTIC-RELATED"/>
    <property type="match status" value="1"/>
</dbReference>
<evidence type="ECO:0000256" key="4">
    <source>
        <dbReference type="ARBA" id="ARBA00022528"/>
    </source>
</evidence>
<gene>
    <name evidence="11" type="ORF">JKP88DRAFT_316729</name>
</gene>
<comment type="caution">
    <text evidence="11">The sequence shown here is derived from an EMBL/GenBank/DDBJ whole genome shotgun (WGS) entry which is preliminary data.</text>
</comment>
<proteinExistence type="inferred from homology"/>
<evidence type="ECO:0000256" key="1">
    <source>
        <dbReference type="ARBA" id="ARBA00004141"/>
    </source>
</evidence>
<comment type="similarity">
    <text evidence="3">Belongs to the RETICULATA family.</text>
</comment>
<evidence type="ECO:0000256" key="8">
    <source>
        <dbReference type="ARBA" id="ARBA00022989"/>
    </source>
</evidence>
<evidence type="ECO:0000256" key="2">
    <source>
        <dbReference type="ARBA" id="ARBA00004229"/>
    </source>
</evidence>
<keyword evidence="8 10" id="KW-1133">Transmembrane helix</keyword>
<evidence type="ECO:0000313" key="11">
    <source>
        <dbReference type="EMBL" id="KAG5183582.1"/>
    </source>
</evidence>
<dbReference type="Proteomes" id="UP000664859">
    <property type="component" value="Unassembled WGS sequence"/>
</dbReference>
<accession>A0A836CF64</accession>
<keyword evidence="4" id="KW-0150">Chloroplast</keyword>
<evidence type="ECO:0000256" key="7">
    <source>
        <dbReference type="ARBA" id="ARBA00022946"/>
    </source>
</evidence>